<dbReference type="PANTHER" id="PTHR31435:SF10">
    <property type="entry name" value="BSR4717 PROTEIN"/>
    <property type="match status" value="1"/>
</dbReference>
<dbReference type="Pfam" id="PF14542">
    <property type="entry name" value="Acetyltransf_CG"/>
    <property type="match status" value="1"/>
</dbReference>
<dbReference type="InterPro" id="IPR031165">
    <property type="entry name" value="GNAT_YJDJ"/>
</dbReference>
<gene>
    <name evidence="2" type="ORF">KK078_15940</name>
</gene>
<dbReference type="SUPFAM" id="SSF55729">
    <property type="entry name" value="Acyl-CoA N-acyltransferases (Nat)"/>
    <property type="match status" value="1"/>
</dbReference>
<dbReference type="EMBL" id="JAHESC010000022">
    <property type="protein sequence ID" value="MBT1688061.1"/>
    <property type="molecule type" value="Genomic_DNA"/>
</dbReference>
<evidence type="ECO:0000259" key="1">
    <source>
        <dbReference type="PROSITE" id="PS51729"/>
    </source>
</evidence>
<evidence type="ECO:0000313" key="2">
    <source>
        <dbReference type="EMBL" id="MBT1688061.1"/>
    </source>
</evidence>
<feature type="domain" description="N-acetyltransferase" evidence="1">
    <location>
        <begin position="8"/>
        <end position="95"/>
    </location>
</feature>
<name>A0AAP2DBI7_9BACT</name>
<dbReference type="Gene3D" id="3.40.630.30">
    <property type="match status" value="1"/>
</dbReference>
<dbReference type="Proteomes" id="UP001319180">
    <property type="component" value="Unassembled WGS sequence"/>
</dbReference>
<proteinExistence type="predicted"/>
<dbReference type="RefSeq" id="WP_254091289.1">
    <property type="nucleotide sequence ID" value="NZ_JAHESC010000022.1"/>
</dbReference>
<protein>
    <submittedName>
        <fullName evidence="2">N-acetyltransferase</fullName>
    </submittedName>
</protein>
<reference evidence="2 3" key="1">
    <citation type="submission" date="2021-05" db="EMBL/GenBank/DDBJ databases">
        <title>A Polyphasic approach of four new species of the genus Ohtaekwangia: Ohtaekwangia histidinii sp. nov., Ohtaekwangia cretensis sp. nov., Ohtaekwangia indiensis sp. nov., Ohtaekwangia reichenbachii sp. nov. from diverse environment.</title>
        <authorList>
            <person name="Octaviana S."/>
        </authorList>
    </citation>
    <scope>NUCLEOTIDE SEQUENCE [LARGE SCALE GENOMIC DNA]</scope>
    <source>
        <strain evidence="2 3">PWU37</strain>
    </source>
</reference>
<keyword evidence="3" id="KW-1185">Reference proteome</keyword>
<dbReference type="InterPro" id="IPR016181">
    <property type="entry name" value="Acyl_CoA_acyltransferase"/>
</dbReference>
<comment type="caution">
    <text evidence="2">The sequence shown here is derived from an EMBL/GenBank/DDBJ whole genome shotgun (WGS) entry which is preliminary data.</text>
</comment>
<dbReference type="AlphaFoldDB" id="A0AAP2DBI7"/>
<accession>A0AAP2DBI7</accession>
<sequence>MNDITLKLNDAGRGAFLIEENSERLGEMEIGITGGNLVVYHTEVSDKLKGQGAGGKLLAAMAAHARLHNLKVIPLCPYVLAQFKRHPEQYADLWNQAWHGNKS</sequence>
<dbReference type="PANTHER" id="PTHR31435">
    <property type="entry name" value="PROTEIN NATD1"/>
    <property type="match status" value="1"/>
</dbReference>
<dbReference type="InterPro" id="IPR045057">
    <property type="entry name" value="Gcn5-rel_NAT"/>
</dbReference>
<organism evidence="2 3">
    <name type="scientific">Dawidia soli</name>
    <dbReference type="NCBI Taxonomy" id="2782352"/>
    <lineage>
        <taxon>Bacteria</taxon>
        <taxon>Pseudomonadati</taxon>
        <taxon>Bacteroidota</taxon>
        <taxon>Cytophagia</taxon>
        <taxon>Cytophagales</taxon>
        <taxon>Chryseotaleaceae</taxon>
        <taxon>Dawidia</taxon>
    </lineage>
</organism>
<dbReference type="PROSITE" id="PS51729">
    <property type="entry name" value="GNAT_YJDJ"/>
    <property type="match status" value="1"/>
</dbReference>
<evidence type="ECO:0000313" key="3">
    <source>
        <dbReference type="Proteomes" id="UP001319180"/>
    </source>
</evidence>